<dbReference type="Pfam" id="PF00905">
    <property type="entry name" value="Transpeptidase"/>
    <property type="match status" value="1"/>
</dbReference>
<dbReference type="Gene3D" id="1.10.3810.10">
    <property type="entry name" value="Biosynthetic peptidoglycan transglycosylase-like"/>
    <property type="match status" value="1"/>
</dbReference>
<dbReference type="SUPFAM" id="SSF53955">
    <property type="entry name" value="Lysozyme-like"/>
    <property type="match status" value="1"/>
</dbReference>
<dbReference type="InterPro" id="IPR001460">
    <property type="entry name" value="PCN-bd_Tpept"/>
</dbReference>
<dbReference type="GO" id="GO:0008658">
    <property type="term" value="F:penicillin binding"/>
    <property type="evidence" value="ECO:0007669"/>
    <property type="project" value="InterPro"/>
</dbReference>
<keyword evidence="2" id="KW-0645">Protease</keyword>
<name>A0A9W6R4S7_9PSEU</name>
<keyword evidence="4" id="KW-0808">Transferase</keyword>
<evidence type="ECO:0000256" key="1">
    <source>
        <dbReference type="ARBA" id="ARBA00022645"/>
    </source>
</evidence>
<dbReference type="GO" id="GO:0009252">
    <property type="term" value="P:peptidoglycan biosynthetic process"/>
    <property type="evidence" value="ECO:0007669"/>
    <property type="project" value="TreeGrafter"/>
</dbReference>
<dbReference type="GO" id="GO:0006508">
    <property type="term" value="P:proteolysis"/>
    <property type="evidence" value="ECO:0007669"/>
    <property type="project" value="UniProtKB-KW"/>
</dbReference>
<dbReference type="Proteomes" id="UP001165136">
    <property type="component" value="Unassembled WGS sequence"/>
</dbReference>
<accession>A0A9W6R4S7</accession>
<comment type="catalytic activity">
    <reaction evidence="8">
        <text>[GlcNAc-(1-&gt;4)-Mur2Ac(oyl-L-Ala-gamma-D-Glu-L-Lys-D-Ala-D-Ala)](n)-di-trans,octa-cis-undecaprenyl diphosphate + beta-D-GlcNAc-(1-&gt;4)-Mur2Ac(oyl-L-Ala-gamma-D-Glu-L-Lys-D-Ala-D-Ala)-di-trans,octa-cis-undecaprenyl diphosphate = [GlcNAc-(1-&gt;4)-Mur2Ac(oyl-L-Ala-gamma-D-Glu-L-Lys-D-Ala-D-Ala)](n+1)-di-trans,octa-cis-undecaprenyl diphosphate + di-trans,octa-cis-undecaprenyl diphosphate + H(+)</text>
        <dbReference type="Rhea" id="RHEA:23708"/>
        <dbReference type="Rhea" id="RHEA-COMP:9602"/>
        <dbReference type="Rhea" id="RHEA-COMP:9603"/>
        <dbReference type="ChEBI" id="CHEBI:15378"/>
        <dbReference type="ChEBI" id="CHEBI:58405"/>
        <dbReference type="ChEBI" id="CHEBI:60033"/>
        <dbReference type="ChEBI" id="CHEBI:78435"/>
        <dbReference type="EC" id="2.4.99.28"/>
    </reaction>
</comment>
<feature type="transmembrane region" description="Helical" evidence="10">
    <location>
        <begin position="176"/>
        <end position="199"/>
    </location>
</feature>
<feature type="domain" description="Penicillin-binding protein transpeptidase" evidence="11">
    <location>
        <begin position="486"/>
        <end position="747"/>
    </location>
</feature>
<dbReference type="AlphaFoldDB" id="A0A9W6R4S7"/>
<evidence type="ECO:0000256" key="9">
    <source>
        <dbReference type="SAM" id="MobiDB-lite"/>
    </source>
</evidence>
<comment type="caution">
    <text evidence="13">The sequence shown here is derived from an EMBL/GenBank/DDBJ whole genome shotgun (WGS) entry which is preliminary data.</text>
</comment>
<evidence type="ECO:0000256" key="5">
    <source>
        <dbReference type="ARBA" id="ARBA00022801"/>
    </source>
</evidence>
<evidence type="ECO:0000256" key="8">
    <source>
        <dbReference type="ARBA" id="ARBA00049902"/>
    </source>
</evidence>
<keyword evidence="10" id="KW-1133">Transmembrane helix</keyword>
<dbReference type="Gene3D" id="3.40.710.10">
    <property type="entry name" value="DD-peptidase/beta-lactamase superfamily"/>
    <property type="match status" value="1"/>
</dbReference>
<feature type="compositionally biased region" description="Acidic residues" evidence="9">
    <location>
        <begin position="140"/>
        <end position="151"/>
    </location>
</feature>
<evidence type="ECO:0000259" key="11">
    <source>
        <dbReference type="Pfam" id="PF00905"/>
    </source>
</evidence>
<gene>
    <name evidence="13" type="primary">pbp</name>
    <name evidence="13" type="ORF">Atai01_40990</name>
</gene>
<feature type="region of interest" description="Disordered" evidence="9">
    <location>
        <begin position="795"/>
        <end position="871"/>
    </location>
</feature>
<evidence type="ECO:0000256" key="6">
    <source>
        <dbReference type="ARBA" id="ARBA00023268"/>
    </source>
</evidence>
<protein>
    <submittedName>
        <fullName evidence="13">Penicillin-binding protein</fullName>
    </submittedName>
</protein>
<feature type="region of interest" description="Disordered" evidence="9">
    <location>
        <begin position="1"/>
        <end position="165"/>
    </location>
</feature>
<dbReference type="GO" id="GO:0008955">
    <property type="term" value="F:peptidoglycan glycosyltransferase activity"/>
    <property type="evidence" value="ECO:0007669"/>
    <property type="project" value="UniProtKB-EC"/>
</dbReference>
<dbReference type="InterPro" id="IPR012338">
    <property type="entry name" value="Beta-lactam/transpept-like"/>
</dbReference>
<feature type="compositionally biased region" description="Pro residues" evidence="9">
    <location>
        <begin position="70"/>
        <end position="81"/>
    </location>
</feature>
<evidence type="ECO:0000259" key="12">
    <source>
        <dbReference type="Pfam" id="PF00912"/>
    </source>
</evidence>
<keyword evidence="3" id="KW-0328">Glycosyltransferase</keyword>
<evidence type="ECO:0000256" key="10">
    <source>
        <dbReference type="SAM" id="Phobius"/>
    </source>
</evidence>
<dbReference type="InterPro" id="IPR023346">
    <property type="entry name" value="Lysozyme-like_dom_sf"/>
</dbReference>
<organism evidence="13 14">
    <name type="scientific">Amycolatopsis taiwanensis</name>
    <dbReference type="NCBI Taxonomy" id="342230"/>
    <lineage>
        <taxon>Bacteria</taxon>
        <taxon>Bacillati</taxon>
        <taxon>Actinomycetota</taxon>
        <taxon>Actinomycetes</taxon>
        <taxon>Pseudonocardiales</taxon>
        <taxon>Pseudonocardiaceae</taxon>
        <taxon>Amycolatopsis</taxon>
    </lineage>
</organism>
<evidence type="ECO:0000256" key="7">
    <source>
        <dbReference type="ARBA" id="ARBA00034000"/>
    </source>
</evidence>
<reference evidence="13" key="1">
    <citation type="submission" date="2023-03" db="EMBL/GenBank/DDBJ databases">
        <title>Amycolatopsis taiwanensis NBRC 103393.</title>
        <authorList>
            <person name="Ichikawa N."/>
            <person name="Sato H."/>
            <person name="Tonouchi N."/>
        </authorList>
    </citation>
    <scope>NUCLEOTIDE SEQUENCE</scope>
    <source>
        <strain evidence="13">NBRC 103393</strain>
    </source>
</reference>
<evidence type="ECO:0000256" key="3">
    <source>
        <dbReference type="ARBA" id="ARBA00022676"/>
    </source>
</evidence>
<dbReference type="InterPro" id="IPR001264">
    <property type="entry name" value="Glyco_trans_51"/>
</dbReference>
<dbReference type="PANTHER" id="PTHR32282">
    <property type="entry name" value="BINDING PROTEIN TRANSPEPTIDASE, PUTATIVE-RELATED"/>
    <property type="match status" value="1"/>
</dbReference>
<feature type="compositionally biased region" description="Basic and acidic residues" evidence="9">
    <location>
        <begin position="152"/>
        <end position="162"/>
    </location>
</feature>
<keyword evidence="10" id="KW-0812">Transmembrane</keyword>
<keyword evidence="10" id="KW-0472">Membrane</keyword>
<dbReference type="EMBL" id="BSTI01000008">
    <property type="protein sequence ID" value="GLY67480.1"/>
    <property type="molecule type" value="Genomic_DNA"/>
</dbReference>
<dbReference type="GO" id="GO:0030288">
    <property type="term" value="C:outer membrane-bounded periplasmic space"/>
    <property type="evidence" value="ECO:0007669"/>
    <property type="project" value="TreeGrafter"/>
</dbReference>
<evidence type="ECO:0000313" key="13">
    <source>
        <dbReference type="EMBL" id="GLY67480.1"/>
    </source>
</evidence>
<keyword evidence="6" id="KW-0511">Multifunctional enzyme</keyword>
<evidence type="ECO:0000256" key="2">
    <source>
        <dbReference type="ARBA" id="ARBA00022670"/>
    </source>
</evidence>
<feature type="domain" description="Glycosyl transferase family 51" evidence="12">
    <location>
        <begin position="231"/>
        <end position="393"/>
    </location>
</feature>
<dbReference type="SUPFAM" id="SSF56601">
    <property type="entry name" value="beta-lactamase/transpeptidase-like"/>
    <property type="match status" value="1"/>
</dbReference>
<dbReference type="InterPro" id="IPR050396">
    <property type="entry name" value="Glycosyltr_51/Transpeptidase"/>
</dbReference>
<comment type="catalytic activity">
    <reaction evidence="7">
        <text>Preferential cleavage: (Ac)2-L-Lys-D-Ala-|-D-Ala. Also transpeptidation of peptidyl-alanyl moieties that are N-acyl substituents of D-alanine.</text>
        <dbReference type="EC" id="3.4.16.4"/>
    </reaction>
</comment>
<evidence type="ECO:0000313" key="14">
    <source>
        <dbReference type="Proteomes" id="UP001165136"/>
    </source>
</evidence>
<keyword evidence="14" id="KW-1185">Reference proteome</keyword>
<dbReference type="RefSeq" id="WP_285487821.1">
    <property type="nucleotide sequence ID" value="NZ_BSTI01000008.1"/>
</dbReference>
<keyword evidence="1" id="KW-0121">Carboxypeptidase</keyword>
<sequence length="871" mass="94147">MNDQYNRSWPGQEPDEPRRAQWPAGDEPQWPGGNEAPPRAPRRPAPQWPNGNEQQRPARRPELDRTQRRVPPPPGRRPPSRQPGRPQGAPPDRPPRDGYRPPVPTEPEPEPSLLTHTELGSAGYTNDGYESGPIDAPTEFADDDPGEPETDNEGKAKPELTRRQRKKRLWRRVRRTLYVMAGLGVVIPAAAFTIAYFLVDVPTPEQVLADQSQVVTYYYADNTVMGKDIPDSGNRQILKPGEIPEVMKHAAYAAEDATFETNSGFDLTGIFRAVYNNFTGGTGGGSTISQQYIKKATENEEHTLTRKATELVKSFKLNRTQSKDEIIAGYLNIVFFGRGAYGVQAAAHVYFNKDAAQLTPSEAAFLAGLIQGPSRSENTEYTTRRWNYVMDNMVKYNWLPAADRQAAQYPTPQPKSQAKAQAISGPNAFIQAQVEDELANAGYPKERLQTGGYNIYTTIDPKAQQQMEQAVNDIMKGQPDELREAMVAVSPKDGGVVAYYGGPNKPGVDEVDWANTMRNPGSSFKPFDLTALLQTGKGLGETYNGTSPQEFGKNADGTARKVTNAGAANSCSEQCTVAEAMKISANTVFYGMVYNDGTPEHDGLGYQAVVKAANQAGINNLDDVHDANVSIGGGTARATALEMASSYATFAGDGARHPQHFVAKVTSPGGEVVYQPPTDAKPAFANSQDKSKQIAGNVTTALKPVIGFTKLTCPSNHECAGKTGTQQYKDTGMNSDVWMVGYTPSIAVSSWVGTPTPGPIKDKNGKSISSSGLPALMWQEFLTNYLKDKPAEKFPTVQPIGKTPEQATTSTVTTTTPPTNTTTPPSSPPESSSPETPSSSSERTRTRTSPPSSSRPNGGIILPPGNTDSSG</sequence>
<keyword evidence="5" id="KW-0378">Hydrolase</keyword>
<proteinExistence type="predicted"/>
<evidence type="ECO:0000256" key="4">
    <source>
        <dbReference type="ARBA" id="ARBA00022679"/>
    </source>
</evidence>
<dbReference type="Pfam" id="PF00912">
    <property type="entry name" value="Transgly"/>
    <property type="match status" value="1"/>
</dbReference>
<dbReference type="InterPro" id="IPR036950">
    <property type="entry name" value="PBP_transglycosylase"/>
</dbReference>
<dbReference type="PANTHER" id="PTHR32282:SF34">
    <property type="entry name" value="PENICILLIN-BINDING PROTEIN 1A"/>
    <property type="match status" value="1"/>
</dbReference>
<feature type="compositionally biased region" description="Low complexity" evidence="9">
    <location>
        <begin position="808"/>
        <end position="856"/>
    </location>
</feature>
<dbReference type="GO" id="GO:0009002">
    <property type="term" value="F:serine-type D-Ala-D-Ala carboxypeptidase activity"/>
    <property type="evidence" value="ECO:0007669"/>
    <property type="project" value="UniProtKB-EC"/>
</dbReference>